<comment type="caution">
    <text evidence="2">The sequence shown here is derived from an EMBL/GenBank/DDBJ whole genome shotgun (WGS) entry which is preliminary data.</text>
</comment>
<protein>
    <submittedName>
        <fullName evidence="2">Uncharacterized protein</fullName>
    </submittedName>
</protein>
<dbReference type="AlphaFoldDB" id="A0A226F610"/>
<reference evidence="2 3" key="1">
    <citation type="submission" date="2015-12" db="EMBL/GenBank/DDBJ databases">
        <title>The genome of Folsomia candida.</title>
        <authorList>
            <person name="Faddeeva A."/>
            <person name="Derks M.F."/>
            <person name="Anvar Y."/>
            <person name="Smit S."/>
            <person name="Van Straalen N."/>
            <person name="Roelofs D."/>
        </authorList>
    </citation>
    <scope>NUCLEOTIDE SEQUENCE [LARGE SCALE GENOMIC DNA]</scope>
    <source>
        <strain evidence="2 3">VU population</strain>
        <tissue evidence="2">Whole body</tissue>
    </source>
</reference>
<name>A0A226F610_FOLCA</name>
<feature type="compositionally biased region" description="Basic and acidic residues" evidence="1">
    <location>
        <begin position="87"/>
        <end position="104"/>
    </location>
</feature>
<proteinExistence type="predicted"/>
<accession>A0A226F610</accession>
<evidence type="ECO:0000313" key="3">
    <source>
        <dbReference type="Proteomes" id="UP000198287"/>
    </source>
</evidence>
<keyword evidence="3" id="KW-1185">Reference proteome</keyword>
<evidence type="ECO:0000256" key="1">
    <source>
        <dbReference type="SAM" id="MobiDB-lite"/>
    </source>
</evidence>
<dbReference type="Proteomes" id="UP000198287">
    <property type="component" value="Unassembled WGS sequence"/>
</dbReference>
<sequence>MFFIVEFKEGSKNYVEVVPGSWFEDGVLQYPHKIKNPIPLIKSSRNPDSTWATYPARILHAYATYDDARKHISAAEDKSDLSSAESDEAKRGQVKRSRTDREQNKASSDSAGSDDEVNKSVLQAPPKFNNSFSQIPPPTPSTSQIVSAPESNISVEFHNTGFGELII</sequence>
<gene>
    <name evidence="2" type="ORF">Fcan01_00894</name>
</gene>
<feature type="region of interest" description="Disordered" evidence="1">
    <location>
        <begin position="75"/>
        <end position="146"/>
    </location>
</feature>
<dbReference type="OrthoDB" id="6784356at2759"/>
<evidence type="ECO:0000313" key="2">
    <source>
        <dbReference type="EMBL" id="OXA65222.1"/>
    </source>
</evidence>
<dbReference type="EMBL" id="LNIX01000001">
    <property type="protein sequence ID" value="OXA65222.1"/>
    <property type="molecule type" value="Genomic_DNA"/>
</dbReference>
<organism evidence="2 3">
    <name type="scientific">Folsomia candida</name>
    <name type="common">Springtail</name>
    <dbReference type="NCBI Taxonomy" id="158441"/>
    <lineage>
        <taxon>Eukaryota</taxon>
        <taxon>Metazoa</taxon>
        <taxon>Ecdysozoa</taxon>
        <taxon>Arthropoda</taxon>
        <taxon>Hexapoda</taxon>
        <taxon>Collembola</taxon>
        <taxon>Entomobryomorpha</taxon>
        <taxon>Isotomoidea</taxon>
        <taxon>Isotomidae</taxon>
        <taxon>Proisotominae</taxon>
        <taxon>Folsomia</taxon>
    </lineage>
</organism>